<name>A0A813M2S2_9BILA</name>
<keyword evidence="1" id="KW-0472">Membrane</keyword>
<feature type="transmembrane region" description="Helical" evidence="1">
    <location>
        <begin position="36"/>
        <end position="62"/>
    </location>
</feature>
<keyword evidence="1" id="KW-1133">Transmembrane helix</keyword>
<gene>
    <name evidence="2" type="ORF">OXX778_LOCUS649</name>
</gene>
<accession>A0A813M2S2</accession>
<organism evidence="2 3">
    <name type="scientific">Brachionus calyciflorus</name>
    <dbReference type="NCBI Taxonomy" id="104777"/>
    <lineage>
        <taxon>Eukaryota</taxon>
        <taxon>Metazoa</taxon>
        <taxon>Spiralia</taxon>
        <taxon>Gnathifera</taxon>
        <taxon>Rotifera</taxon>
        <taxon>Eurotatoria</taxon>
        <taxon>Monogononta</taxon>
        <taxon>Pseudotrocha</taxon>
        <taxon>Ploima</taxon>
        <taxon>Brachionidae</taxon>
        <taxon>Brachionus</taxon>
    </lineage>
</organism>
<dbReference type="OrthoDB" id="10477860at2759"/>
<comment type="caution">
    <text evidence="2">The sequence shown here is derived from an EMBL/GenBank/DDBJ whole genome shotgun (WGS) entry which is preliminary data.</text>
</comment>
<dbReference type="EMBL" id="CAJNOC010000035">
    <property type="protein sequence ID" value="CAF0708663.1"/>
    <property type="molecule type" value="Genomic_DNA"/>
</dbReference>
<dbReference type="AlphaFoldDB" id="A0A813M2S2"/>
<evidence type="ECO:0000313" key="3">
    <source>
        <dbReference type="Proteomes" id="UP000663879"/>
    </source>
</evidence>
<keyword evidence="1" id="KW-0812">Transmembrane</keyword>
<reference evidence="2" key="1">
    <citation type="submission" date="2021-02" db="EMBL/GenBank/DDBJ databases">
        <authorList>
            <person name="Nowell W R."/>
        </authorList>
    </citation>
    <scope>NUCLEOTIDE SEQUENCE</scope>
    <source>
        <strain evidence="2">Ploen Becks lab</strain>
    </source>
</reference>
<keyword evidence="3" id="KW-1185">Reference proteome</keyword>
<protein>
    <submittedName>
        <fullName evidence="2">Uncharacterized protein</fullName>
    </submittedName>
</protein>
<evidence type="ECO:0000256" key="1">
    <source>
        <dbReference type="SAM" id="Phobius"/>
    </source>
</evidence>
<sequence>MVTTRQQKRLEAQRKIIQHFEEKIPYFTDIFDESSFYIFFAILVVVCIIVAIILSVCCKVTIRDADEIAREKEKRKRLKQQKLAEKILRKKLAKAGMDPNVDMKKIENIKALLEKLEKEKQLNDSEFEKDL</sequence>
<proteinExistence type="predicted"/>
<evidence type="ECO:0000313" key="2">
    <source>
        <dbReference type="EMBL" id="CAF0708663.1"/>
    </source>
</evidence>
<dbReference type="Proteomes" id="UP000663879">
    <property type="component" value="Unassembled WGS sequence"/>
</dbReference>